<evidence type="ECO:0000256" key="1">
    <source>
        <dbReference type="ARBA" id="ARBA00004123"/>
    </source>
</evidence>
<keyword evidence="5" id="KW-0539">Nucleus</keyword>
<keyword evidence="4 6" id="KW-0694">RNA-binding</keyword>
<organism evidence="9">
    <name type="scientific">Fibrocapsa japonica</name>
    <dbReference type="NCBI Taxonomy" id="94617"/>
    <lineage>
        <taxon>Eukaryota</taxon>
        <taxon>Sar</taxon>
        <taxon>Stramenopiles</taxon>
        <taxon>Ochrophyta</taxon>
        <taxon>Raphidophyceae</taxon>
        <taxon>Chattonellales</taxon>
        <taxon>Chattonellaceae</taxon>
        <taxon>Fibrocapsa</taxon>
    </lineage>
</organism>
<protein>
    <recommendedName>
        <fullName evidence="8">RRM domain-containing protein</fullName>
    </recommendedName>
</protein>
<dbReference type="SUPFAM" id="SSF54928">
    <property type="entry name" value="RNA-binding domain, RBD"/>
    <property type="match status" value="1"/>
</dbReference>
<feature type="compositionally biased region" description="Basic and acidic residues" evidence="7">
    <location>
        <begin position="184"/>
        <end position="195"/>
    </location>
</feature>
<name>A0A7S2V061_9STRA</name>
<keyword evidence="2" id="KW-0507">mRNA processing</keyword>
<evidence type="ECO:0000256" key="3">
    <source>
        <dbReference type="ARBA" id="ARBA00022737"/>
    </source>
</evidence>
<proteinExistence type="predicted"/>
<gene>
    <name evidence="9" type="ORF">FJAP1339_LOCUS7033</name>
</gene>
<reference evidence="9" key="1">
    <citation type="submission" date="2021-01" db="EMBL/GenBank/DDBJ databases">
        <authorList>
            <person name="Corre E."/>
            <person name="Pelletier E."/>
            <person name="Niang G."/>
            <person name="Scheremetjew M."/>
            <person name="Finn R."/>
            <person name="Kale V."/>
            <person name="Holt S."/>
            <person name="Cochrane G."/>
            <person name="Meng A."/>
            <person name="Brown T."/>
            <person name="Cohen L."/>
        </authorList>
    </citation>
    <scope>NUCLEOTIDE SEQUENCE</scope>
    <source>
        <strain evidence="9">CCMP1661</strain>
    </source>
</reference>
<feature type="region of interest" description="Disordered" evidence="7">
    <location>
        <begin position="184"/>
        <end position="336"/>
    </location>
</feature>
<feature type="compositionally biased region" description="Basic residues" evidence="7">
    <location>
        <begin position="326"/>
        <end position="336"/>
    </location>
</feature>
<dbReference type="AlphaFoldDB" id="A0A7S2V061"/>
<dbReference type="InterPro" id="IPR035979">
    <property type="entry name" value="RBD_domain_sf"/>
</dbReference>
<dbReference type="Gene3D" id="3.30.70.330">
    <property type="match status" value="2"/>
</dbReference>
<evidence type="ECO:0000256" key="4">
    <source>
        <dbReference type="ARBA" id="ARBA00022884"/>
    </source>
</evidence>
<comment type="subcellular location">
    <subcellularLocation>
        <location evidence="1">Nucleus</location>
    </subcellularLocation>
</comment>
<evidence type="ECO:0000256" key="5">
    <source>
        <dbReference type="ARBA" id="ARBA00023242"/>
    </source>
</evidence>
<dbReference type="GO" id="GO:0005737">
    <property type="term" value="C:cytoplasm"/>
    <property type="evidence" value="ECO:0007669"/>
    <property type="project" value="TreeGrafter"/>
</dbReference>
<dbReference type="PROSITE" id="PS50102">
    <property type="entry name" value="RRM"/>
    <property type="match status" value="2"/>
</dbReference>
<evidence type="ECO:0000313" key="9">
    <source>
        <dbReference type="EMBL" id="CAD9865490.1"/>
    </source>
</evidence>
<dbReference type="GO" id="GO:0003729">
    <property type="term" value="F:mRNA binding"/>
    <property type="evidence" value="ECO:0007669"/>
    <property type="project" value="TreeGrafter"/>
</dbReference>
<dbReference type="InterPro" id="IPR000504">
    <property type="entry name" value="RRM_dom"/>
</dbReference>
<evidence type="ECO:0000256" key="6">
    <source>
        <dbReference type="PROSITE-ProRule" id="PRU00176"/>
    </source>
</evidence>
<feature type="compositionally biased region" description="Basic residues" evidence="7">
    <location>
        <begin position="210"/>
        <end position="253"/>
    </location>
</feature>
<feature type="compositionally biased region" description="Basic residues" evidence="7">
    <location>
        <begin position="267"/>
        <end position="318"/>
    </location>
</feature>
<dbReference type="InterPro" id="IPR012677">
    <property type="entry name" value="Nucleotide-bd_a/b_plait_sf"/>
</dbReference>
<dbReference type="GO" id="GO:0006397">
    <property type="term" value="P:mRNA processing"/>
    <property type="evidence" value="ECO:0007669"/>
    <property type="project" value="UniProtKB-KW"/>
</dbReference>
<dbReference type="InterPro" id="IPR050374">
    <property type="entry name" value="RRT5_SRSF_SR"/>
</dbReference>
<evidence type="ECO:0000256" key="7">
    <source>
        <dbReference type="SAM" id="MobiDB-lite"/>
    </source>
</evidence>
<evidence type="ECO:0000256" key="2">
    <source>
        <dbReference type="ARBA" id="ARBA00022664"/>
    </source>
</evidence>
<dbReference type="EMBL" id="HBHR01014212">
    <property type="protein sequence ID" value="CAD9865490.1"/>
    <property type="molecule type" value="Transcribed_RNA"/>
</dbReference>
<accession>A0A7S2V061</accession>
<evidence type="ECO:0000259" key="8">
    <source>
        <dbReference type="PROSITE" id="PS50102"/>
    </source>
</evidence>
<feature type="domain" description="RRM" evidence="8">
    <location>
        <begin position="13"/>
        <end position="88"/>
    </location>
</feature>
<sequence>MGDAYFSDEEDCSSVFVSNFDPDTHPRDLEAYFEDGGLRVVRVAMKRGFCFVVVRNHDDLETRVRKLDGGRLPGNSRFRRLRVELSKSRNTRRTSDREKTKQPSCTLFVVNFDVRRTFARDLADVFSKHGKLVRVDIKKSYAFVEFENLEDAERAYRRQNGMEIMGSRITVEYCVNQNRPTVVRPEDVRRGERISRSRSRSPRRGGYSRSRSRGRRSLSRSLSRSRRARSRSRSRRRRSPSRSRSFTRRRRRSYSSSRSRDRDRDRRPRRRSYSRSRSRSRSRSKSRRSKSKSPSRSRSRSRSPGKSRSKSRSQHSSRRPSSASKSRSRSRSRSQN</sequence>
<feature type="domain" description="RRM" evidence="8">
    <location>
        <begin position="105"/>
        <end position="176"/>
    </location>
</feature>
<dbReference type="GO" id="GO:0005634">
    <property type="term" value="C:nucleus"/>
    <property type="evidence" value="ECO:0007669"/>
    <property type="project" value="UniProtKB-SubCell"/>
</dbReference>
<dbReference type="PANTHER" id="PTHR23003">
    <property type="entry name" value="RNA RECOGNITION MOTIF RRM DOMAIN CONTAINING PROTEIN"/>
    <property type="match status" value="1"/>
</dbReference>
<keyword evidence="3" id="KW-0677">Repeat</keyword>
<dbReference type="PANTHER" id="PTHR23003:SF62">
    <property type="entry name" value="SERINE_ARGININE (SR)-TYPE SHUTTLING MRNA BINDING PROTEIN NPL3"/>
    <property type="match status" value="1"/>
</dbReference>
<dbReference type="SMART" id="SM00360">
    <property type="entry name" value="RRM"/>
    <property type="match status" value="2"/>
</dbReference>
<dbReference type="Pfam" id="PF00076">
    <property type="entry name" value="RRM_1"/>
    <property type="match status" value="2"/>
</dbReference>